<dbReference type="AlphaFoldDB" id="A0A3P5ZUB2"/>
<dbReference type="EMBL" id="LR031572">
    <property type="protein sequence ID" value="VDC83807.1"/>
    <property type="molecule type" value="Genomic_DNA"/>
</dbReference>
<sequence length="41" mass="4817">MFHPLIGSAFDLIKQRCQSLVDEWTTVESFTRLDLKRSLSF</sequence>
<accession>A0A3P5ZUB2</accession>
<proteinExistence type="predicted"/>
<protein>
    <submittedName>
        <fullName evidence="1">Uncharacterized protein</fullName>
    </submittedName>
</protein>
<organism evidence="1">
    <name type="scientific">Brassica campestris</name>
    <name type="common">Field mustard</name>
    <dbReference type="NCBI Taxonomy" id="3711"/>
    <lineage>
        <taxon>Eukaryota</taxon>
        <taxon>Viridiplantae</taxon>
        <taxon>Streptophyta</taxon>
        <taxon>Embryophyta</taxon>
        <taxon>Tracheophyta</taxon>
        <taxon>Spermatophyta</taxon>
        <taxon>Magnoliopsida</taxon>
        <taxon>eudicotyledons</taxon>
        <taxon>Gunneridae</taxon>
        <taxon>Pentapetalae</taxon>
        <taxon>rosids</taxon>
        <taxon>malvids</taxon>
        <taxon>Brassicales</taxon>
        <taxon>Brassicaceae</taxon>
        <taxon>Brassiceae</taxon>
        <taxon>Brassica</taxon>
    </lineage>
</organism>
<name>A0A3P5ZUB2_BRACM</name>
<evidence type="ECO:0000313" key="1">
    <source>
        <dbReference type="EMBL" id="VDC83807.1"/>
    </source>
</evidence>
<gene>
    <name evidence="1" type="ORF">BRAA03T15025Z</name>
</gene>
<reference evidence="1" key="1">
    <citation type="submission" date="2018-11" db="EMBL/GenBank/DDBJ databases">
        <authorList>
            <consortium name="Genoscope - CEA"/>
            <person name="William W."/>
        </authorList>
    </citation>
    <scope>NUCLEOTIDE SEQUENCE</scope>
</reference>